<name>A0A699S4A7_TANCI</name>
<organism evidence="2">
    <name type="scientific">Tanacetum cinerariifolium</name>
    <name type="common">Dalmatian daisy</name>
    <name type="synonym">Chrysanthemum cinerariifolium</name>
    <dbReference type="NCBI Taxonomy" id="118510"/>
    <lineage>
        <taxon>Eukaryota</taxon>
        <taxon>Viridiplantae</taxon>
        <taxon>Streptophyta</taxon>
        <taxon>Embryophyta</taxon>
        <taxon>Tracheophyta</taxon>
        <taxon>Spermatophyta</taxon>
        <taxon>Magnoliopsida</taxon>
        <taxon>eudicotyledons</taxon>
        <taxon>Gunneridae</taxon>
        <taxon>Pentapetalae</taxon>
        <taxon>asterids</taxon>
        <taxon>campanulids</taxon>
        <taxon>Asterales</taxon>
        <taxon>Asteraceae</taxon>
        <taxon>Asteroideae</taxon>
        <taxon>Anthemideae</taxon>
        <taxon>Anthemidinae</taxon>
        <taxon>Tanacetum</taxon>
    </lineage>
</organism>
<evidence type="ECO:0000256" key="1">
    <source>
        <dbReference type="SAM" id="Coils"/>
    </source>
</evidence>
<comment type="caution">
    <text evidence="2">The sequence shown here is derived from an EMBL/GenBank/DDBJ whole genome shotgun (WGS) entry which is preliminary data.</text>
</comment>
<feature type="non-terminal residue" evidence="2">
    <location>
        <position position="1"/>
    </location>
</feature>
<protein>
    <submittedName>
        <fullName evidence="2">Uncharacterized protein</fullName>
    </submittedName>
</protein>
<feature type="non-terminal residue" evidence="2">
    <location>
        <position position="226"/>
    </location>
</feature>
<gene>
    <name evidence="2" type="ORF">Tci_864279</name>
</gene>
<reference evidence="2" key="1">
    <citation type="journal article" date="2019" name="Sci. Rep.">
        <title>Draft genome of Tanacetum cinerariifolium, the natural source of mosquito coil.</title>
        <authorList>
            <person name="Yamashiro T."/>
            <person name="Shiraishi A."/>
            <person name="Satake H."/>
            <person name="Nakayama K."/>
        </authorList>
    </citation>
    <scope>NUCLEOTIDE SEQUENCE</scope>
</reference>
<evidence type="ECO:0000313" key="2">
    <source>
        <dbReference type="EMBL" id="GFC92309.1"/>
    </source>
</evidence>
<accession>A0A699S4A7</accession>
<dbReference type="EMBL" id="BKCJ011136881">
    <property type="protein sequence ID" value="GFC92309.1"/>
    <property type="molecule type" value="Genomic_DNA"/>
</dbReference>
<keyword evidence="1" id="KW-0175">Coiled coil</keyword>
<feature type="coiled-coil region" evidence="1">
    <location>
        <begin position="43"/>
        <end position="70"/>
    </location>
</feature>
<dbReference type="AlphaFoldDB" id="A0A699S4A7"/>
<proteinExistence type="predicted"/>
<sequence length="226" mass="25758">LIADCIEKDVCSIVLAYKREELPRSNCQCEELQSTCDREHSRVLKLKAEIAEKQQMLAKSKNQNSLIQKQFVDLQVKFQNYKECLRNQKVCEQPNATASNATQLQEKDDTFRHLHAEKDILGLTSLKIQNDGYKVTNANLNKCYQELSKANIYLRTTSLEKIATQKAEIATLKAEAVGKKNSRPTGNPTKPKVLASEMYTKSSMYIPPQKRADWVQPTLLPKKKQV</sequence>